<feature type="signal peptide" evidence="1">
    <location>
        <begin position="1"/>
        <end position="26"/>
    </location>
</feature>
<sequence length="321" mass="34563">MFFSLTANTAIWLLGIISNPIYLVDSASTKPPAIQGSWTVVYETVEMKGDRGKTNACQGPFPWKYTWQFDVCQGTDAATGAPSRVFVALISGTTVKRVYTFSLSTSQTVQTNCKDQYNYVNEAPVTINAAVWGFPQNWEIMKPLDQNKLPTNPRTFANFQLPTSSGNEMWGSICAQYVWQDRLDLGAGPTFYRGAFRSENETWMFFRNACNCKGPPAAVASACLTTAEGGCNDDSLGVAMLNAQDDCLVGKGVDPGSCPYSIYGVSGGPVMYPAVTTQDTGIPPNPDGTAEYCYMYSEITGVQSKAASDVAGTCGPVLASL</sequence>
<reference evidence="2" key="1">
    <citation type="submission" date="2021-01" db="EMBL/GenBank/DDBJ databases">
        <authorList>
            <person name="Corre E."/>
            <person name="Pelletier E."/>
            <person name="Niang G."/>
            <person name="Scheremetjew M."/>
            <person name="Finn R."/>
            <person name="Kale V."/>
            <person name="Holt S."/>
            <person name="Cochrane G."/>
            <person name="Meng A."/>
            <person name="Brown T."/>
            <person name="Cohen L."/>
        </authorList>
    </citation>
    <scope>NUCLEOTIDE SEQUENCE</scope>
    <source>
        <strain evidence="2">CCAP979/52</strain>
    </source>
</reference>
<evidence type="ECO:0000313" key="2">
    <source>
        <dbReference type="EMBL" id="CAD8660461.1"/>
    </source>
</evidence>
<protein>
    <submittedName>
        <fullName evidence="2">Uncharacterized protein</fullName>
    </submittedName>
</protein>
<dbReference type="EMBL" id="HBEZ01057970">
    <property type="protein sequence ID" value="CAD8660461.1"/>
    <property type="molecule type" value="Transcribed_RNA"/>
</dbReference>
<gene>
    <name evidence="2" type="ORF">CCUR1050_LOCUS31787</name>
</gene>
<keyword evidence="1" id="KW-0732">Signal</keyword>
<name>A0A7S0N571_9CRYP</name>
<evidence type="ECO:0000256" key="1">
    <source>
        <dbReference type="SAM" id="SignalP"/>
    </source>
</evidence>
<proteinExistence type="predicted"/>
<dbReference type="AlphaFoldDB" id="A0A7S0N571"/>
<organism evidence="2">
    <name type="scientific">Cryptomonas curvata</name>
    <dbReference type="NCBI Taxonomy" id="233186"/>
    <lineage>
        <taxon>Eukaryota</taxon>
        <taxon>Cryptophyceae</taxon>
        <taxon>Cryptomonadales</taxon>
        <taxon>Cryptomonadaceae</taxon>
        <taxon>Cryptomonas</taxon>
    </lineage>
</organism>
<accession>A0A7S0N571</accession>
<feature type="chain" id="PRO_5031328639" evidence="1">
    <location>
        <begin position="27"/>
        <end position="321"/>
    </location>
</feature>